<dbReference type="PROSITE" id="PS51642">
    <property type="entry name" value="HEMOPEXIN_2"/>
    <property type="match status" value="1"/>
</dbReference>
<evidence type="ECO:0000313" key="13">
    <source>
        <dbReference type="Proteomes" id="UP000887565"/>
    </source>
</evidence>
<keyword evidence="7 10" id="KW-0106">Calcium</keyword>
<protein>
    <submittedName>
        <fullName evidence="14">Peptidase metallopeptidase domain-containing protein</fullName>
    </submittedName>
</protein>
<feature type="active site" evidence="9">
    <location>
        <position position="79"/>
    </location>
</feature>
<dbReference type="Pfam" id="PF00413">
    <property type="entry name" value="Peptidase_M10"/>
    <property type="match status" value="1"/>
</dbReference>
<dbReference type="SMART" id="SM00235">
    <property type="entry name" value="ZnMc"/>
    <property type="match status" value="1"/>
</dbReference>
<dbReference type="OMA" id="STSFDIC"/>
<dbReference type="WBParaSite" id="nRc.2.0.1.t25221-RA">
    <property type="protein sequence ID" value="nRc.2.0.1.t25221-RA"/>
    <property type="gene ID" value="nRc.2.0.1.g25221"/>
</dbReference>
<dbReference type="InterPro" id="IPR033739">
    <property type="entry name" value="M10A_MMP"/>
</dbReference>
<feature type="binding site" evidence="10">
    <location>
        <position position="44"/>
    </location>
    <ligand>
        <name>Zn(2+)</name>
        <dbReference type="ChEBI" id="CHEBI:29105"/>
        <label>1</label>
    </ligand>
</feature>
<dbReference type="InterPro" id="IPR018486">
    <property type="entry name" value="Hemopexin_CS"/>
</dbReference>
<dbReference type="PANTHER" id="PTHR10201">
    <property type="entry name" value="MATRIX METALLOPROTEINASE"/>
    <property type="match status" value="1"/>
</dbReference>
<feature type="binding site" evidence="10">
    <location>
        <position position="36"/>
    </location>
    <ligand>
        <name>Ca(2+)</name>
        <dbReference type="ChEBI" id="CHEBI:29108"/>
        <label>3</label>
    </ligand>
</feature>
<dbReference type="SMART" id="SM00120">
    <property type="entry name" value="HX"/>
    <property type="match status" value="1"/>
</dbReference>
<evidence type="ECO:0000256" key="10">
    <source>
        <dbReference type="PIRSR" id="PIRSR621190-2"/>
    </source>
</evidence>
<dbReference type="InterPro" id="IPR018487">
    <property type="entry name" value="Hemopexin-like_repeat"/>
</dbReference>
<feature type="domain" description="Peptidase metallopeptidase" evidence="12">
    <location>
        <begin position="1"/>
        <end position="124"/>
    </location>
</feature>
<dbReference type="GO" id="GO:0030574">
    <property type="term" value="P:collagen catabolic process"/>
    <property type="evidence" value="ECO:0007669"/>
    <property type="project" value="TreeGrafter"/>
</dbReference>
<dbReference type="AlphaFoldDB" id="A0A915JFF3"/>
<evidence type="ECO:0000256" key="3">
    <source>
        <dbReference type="ARBA" id="ARBA00022723"/>
    </source>
</evidence>
<feature type="binding site" evidence="10">
    <location>
        <position position="175"/>
    </location>
    <ligand>
        <name>Ca(2+)</name>
        <dbReference type="ChEBI" id="CHEBI:29108"/>
        <label>4</label>
    </ligand>
</feature>
<feature type="binding site" evidence="10">
    <location>
        <position position="96"/>
    </location>
    <ligand>
        <name>Zn(2+)</name>
        <dbReference type="ChEBI" id="CHEBI:29105"/>
        <label>2</label>
        <note>catalytic</note>
    </ligand>
</feature>
<evidence type="ECO:0000256" key="2">
    <source>
        <dbReference type="ARBA" id="ARBA00022670"/>
    </source>
</evidence>
<feature type="binding site" evidence="10">
    <location>
        <position position="60"/>
    </location>
    <ligand>
        <name>Ca(2+)</name>
        <dbReference type="ChEBI" id="CHEBI:29108"/>
        <label>3</label>
    </ligand>
</feature>
<comment type="similarity">
    <text evidence="1">Belongs to the peptidase M10A family.</text>
</comment>
<keyword evidence="13" id="KW-1185">Reference proteome</keyword>
<reference evidence="14" key="1">
    <citation type="submission" date="2022-11" db="UniProtKB">
        <authorList>
            <consortium name="WormBaseParasite"/>
        </authorList>
    </citation>
    <scope>IDENTIFICATION</scope>
</reference>
<dbReference type="GO" id="GO:0004222">
    <property type="term" value="F:metalloendopeptidase activity"/>
    <property type="evidence" value="ECO:0007669"/>
    <property type="project" value="InterPro"/>
</dbReference>
<feature type="binding site" evidence="10">
    <location>
        <position position="31"/>
    </location>
    <ligand>
        <name>Zn(2+)</name>
        <dbReference type="ChEBI" id="CHEBI:29105"/>
        <label>1</label>
    </ligand>
</feature>
<dbReference type="GO" id="GO:0030198">
    <property type="term" value="P:extracellular matrix organization"/>
    <property type="evidence" value="ECO:0007669"/>
    <property type="project" value="TreeGrafter"/>
</dbReference>
<comment type="cofactor">
    <cofactor evidence="10">
        <name>Zn(2+)</name>
        <dbReference type="ChEBI" id="CHEBI:29105"/>
    </cofactor>
    <text evidence="10">Binds 2 Zn(2+) ions per subunit.</text>
</comment>
<feature type="binding site" evidence="10">
    <location>
        <position position="221"/>
    </location>
    <ligand>
        <name>Ca(2+)</name>
        <dbReference type="ChEBI" id="CHEBI:29108"/>
        <label>4</label>
    </ligand>
</feature>
<feature type="binding site" evidence="10">
    <location>
        <position position="223"/>
    </location>
    <ligand>
        <name>Ca(2+)</name>
        <dbReference type="ChEBI" id="CHEBI:29108"/>
        <label>5</label>
    </ligand>
</feature>
<keyword evidence="3 10" id="KW-0479">Metal-binding</keyword>
<dbReference type="Gene3D" id="3.40.390.10">
    <property type="entry name" value="Collagenase (Catalytic Domain)"/>
    <property type="match status" value="1"/>
</dbReference>
<evidence type="ECO:0000313" key="14">
    <source>
        <dbReference type="WBParaSite" id="nRc.2.0.1.t25221-RA"/>
    </source>
</evidence>
<dbReference type="GO" id="GO:0005615">
    <property type="term" value="C:extracellular space"/>
    <property type="evidence" value="ECO:0007669"/>
    <property type="project" value="TreeGrafter"/>
</dbReference>
<feature type="binding site" evidence="10">
    <location>
        <position position="88"/>
    </location>
    <ligand>
        <name>Zn(2+)</name>
        <dbReference type="ChEBI" id="CHEBI:29105"/>
        <label>2</label>
        <note>catalytic</note>
    </ligand>
</feature>
<feature type="repeat" description="Hemopexin" evidence="11">
    <location>
        <begin position="171"/>
        <end position="216"/>
    </location>
</feature>
<dbReference type="Proteomes" id="UP000887565">
    <property type="component" value="Unplaced"/>
</dbReference>
<name>A0A915JFF3_ROMCU</name>
<dbReference type="SUPFAM" id="SSF55486">
    <property type="entry name" value="Metalloproteases ('zincins'), catalytic domain"/>
    <property type="match status" value="1"/>
</dbReference>
<dbReference type="GO" id="GO:0008270">
    <property type="term" value="F:zinc ion binding"/>
    <property type="evidence" value="ECO:0007669"/>
    <property type="project" value="InterPro"/>
</dbReference>
<evidence type="ECO:0000256" key="8">
    <source>
        <dbReference type="ARBA" id="ARBA00023049"/>
    </source>
</evidence>
<dbReference type="CDD" id="cd04278">
    <property type="entry name" value="ZnMc_MMP"/>
    <property type="match status" value="1"/>
</dbReference>
<dbReference type="GO" id="GO:0006508">
    <property type="term" value="P:proteolysis"/>
    <property type="evidence" value="ECO:0007669"/>
    <property type="project" value="UniProtKB-KW"/>
</dbReference>
<feature type="binding site" evidence="10">
    <location>
        <position position="82"/>
    </location>
    <ligand>
        <name>Zn(2+)</name>
        <dbReference type="ChEBI" id="CHEBI:29105"/>
        <label>2</label>
        <note>catalytic</note>
    </ligand>
</feature>
<feature type="binding site" evidence="10">
    <location>
        <position position="78"/>
    </location>
    <ligand>
        <name>Zn(2+)</name>
        <dbReference type="ChEBI" id="CHEBI:29105"/>
        <label>2</label>
        <note>catalytic</note>
    </ligand>
</feature>
<feature type="binding site" evidence="10">
    <location>
        <position position="29"/>
    </location>
    <ligand>
        <name>Zn(2+)</name>
        <dbReference type="ChEBI" id="CHEBI:29105"/>
        <label>1</label>
    </ligand>
</feature>
<dbReference type="PANTHER" id="PTHR10201:SF291">
    <property type="entry name" value="MATRIX METALLOPROTEINASE 1, ISOFORM C-RELATED"/>
    <property type="match status" value="1"/>
</dbReference>
<feature type="binding site" evidence="10">
    <location>
        <position position="177"/>
    </location>
    <ligand>
        <name>Ca(2+)</name>
        <dbReference type="ChEBI" id="CHEBI:29108"/>
        <label>5</label>
    </ligand>
</feature>
<keyword evidence="6 10" id="KW-0862">Zinc</keyword>
<evidence type="ECO:0000256" key="1">
    <source>
        <dbReference type="ARBA" id="ARBA00010370"/>
    </source>
</evidence>
<feature type="binding site" evidence="10">
    <location>
        <position position="60"/>
    </location>
    <ligand>
        <name>Ca(2+)</name>
        <dbReference type="ChEBI" id="CHEBI:29108"/>
        <label>1</label>
    </ligand>
</feature>
<evidence type="ECO:0000256" key="5">
    <source>
        <dbReference type="ARBA" id="ARBA00022801"/>
    </source>
</evidence>
<dbReference type="InterPro" id="IPR024079">
    <property type="entry name" value="MetalloPept_cat_dom_sf"/>
</dbReference>
<keyword evidence="8" id="KW-0482">Metalloprotease</keyword>
<comment type="cofactor">
    <cofactor evidence="10">
        <name>Ca(2+)</name>
        <dbReference type="ChEBI" id="CHEBI:29108"/>
    </cofactor>
    <text evidence="10">Can bind about 5 Ca(2+) ions per subunit.</text>
</comment>
<evidence type="ECO:0000256" key="6">
    <source>
        <dbReference type="ARBA" id="ARBA00022833"/>
    </source>
</evidence>
<dbReference type="InterPro" id="IPR036375">
    <property type="entry name" value="Hemopexin-like_dom_sf"/>
</dbReference>
<dbReference type="InterPro" id="IPR021190">
    <property type="entry name" value="Pept_M10A"/>
</dbReference>
<evidence type="ECO:0000256" key="9">
    <source>
        <dbReference type="PIRSR" id="PIRSR621190-1"/>
    </source>
</evidence>
<sequence length="244" mass="27787">VWEQHSTLKFHRKLSPPVNIEVAFARYGHGDGENFDGRGGILAHAFFPRYGGQVHLDDDETWGAMENRGIDLYSVAAHEIGHALGLQHSKDRFALMAPFYQGYFGDTIYLQLDDIQGLQWLYGKPNDQTENDNLRHENLKSHHVNKIEENLPLYDQVTPQSYSTSFDICNDTSLDAITTIGNGTTYAFKGNLYWRLNKESYDSGYPRLITDGWSNLPNHVDAALTDISGDTYFFKVPQNCFRTK</sequence>
<feature type="binding site" evidence="10">
    <location>
        <position position="51"/>
    </location>
    <ligand>
        <name>Ca(2+)</name>
        <dbReference type="ChEBI" id="CHEBI:29108"/>
        <label>2</label>
    </ligand>
</feature>
<proteinExistence type="inferred from homology"/>
<dbReference type="GO" id="GO:0031012">
    <property type="term" value="C:extracellular matrix"/>
    <property type="evidence" value="ECO:0007669"/>
    <property type="project" value="InterPro"/>
</dbReference>
<evidence type="ECO:0000256" key="11">
    <source>
        <dbReference type="PROSITE-ProRule" id="PRU01011"/>
    </source>
</evidence>
<keyword evidence="4" id="KW-0732">Signal</keyword>
<feature type="binding site" evidence="10">
    <location>
        <position position="58"/>
    </location>
    <ligand>
        <name>Ca(2+)</name>
        <dbReference type="ChEBI" id="CHEBI:29108"/>
        <label>1</label>
    </ligand>
</feature>
<dbReference type="InterPro" id="IPR001818">
    <property type="entry name" value="Pept_M10_metallopeptidase"/>
</dbReference>
<dbReference type="InterPro" id="IPR006026">
    <property type="entry name" value="Peptidase_Metallo"/>
</dbReference>
<keyword evidence="2" id="KW-0645">Protease</keyword>
<evidence type="ECO:0000259" key="12">
    <source>
        <dbReference type="SMART" id="SM00235"/>
    </source>
</evidence>
<dbReference type="SUPFAM" id="SSF50923">
    <property type="entry name" value="Hemopexin-like domain"/>
    <property type="match status" value="1"/>
</dbReference>
<dbReference type="Gene3D" id="2.110.10.10">
    <property type="entry name" value="Hemopexin-like domain"/>
    <property type="match status" value="1"/>
</dbReference>
<feature type="binding site" evidence="10">
    <location>
        <position position="57"/>
    </location>
    <ligand>
        <name>Ca(2+)</name>
        <dbReference type="ChEBI" id="CHEBI:29108"/>
        <label>3</label>
    </ligand>
</feature>
<evidence type="ECO:0000256" key="4">
    <source>
        <dbReference type="ARBA" id="ARBA00022729"/>
    </source>
</evidence>
<evidence type="ECO:0000256" key="7">
    <source>
        <dbReference type="ARBA" id="ARBA00022837"/>
    </source>
</evidence>
<dbReference type="Pfam" id="PF00045">
    <property type="entry name" value="Hemopexin"/>
    <property type="match status" value="1"/>
</dbReference>
<feature type="binding site" evidence="10">
    <location>
        <position position="37"/>
    </location>
    <ligand>
        <name>Ca(2+)</name>
        <dbReference type="ChEBI" id="CHEBI:29108"/>
        <label>3</label>
    </ligand>
</feature>
<feature type="binding site" evidence="10">
    <location>
        <position position="55"/>
    </location>
    <ligand>
        <name>Zn(2+)</name>
        <dbReference type="ChEBI" id="CHEBI:29105"/>
        <label>1</label>
    </ligand>
</feature>
<dbReference type="PROSITE" id="PS00024">
    <property type="entry name" value="HEMOPEXIN"/>
    <property type="match status" value="1"/>
</dbReference>
<organism evidence="13 14">
    <name type="scientific">Romanomermis culicivorax</name>
    <name type="common">Nematode worm</name>
    <dbReference type="NCBI Taxonomy" id="13658"/>
    <lineage>
        <taxon>Eukaryota</taxon>
        <taxon>Metazoa</taxon>
        <taxon>Ecdysozoa</taxon>
        <taxon>Nematoda</taxon>
        <taxon>Enoplea</taxon>
        <taxon>Dorylaimia</taxon>
        <taxon>Mermithida</taxon>
        <taxon>Mermithoidea</taxon>
        <taxon>Mermithidae</taxon>
        <taxon>Romanomermis</taxon>
    </lineage>
</organism>
<dbReference type="PRINTS" id="PR00138">
    <property type="entry name" value="MATRIXIN"/>
</dbReference>
<accession>A0A915JFF3</accession>
<keyword evidence="5" id="KW-0378">Hydrolase</keyword>